<dbReference type="RefSeq" id="XP_014177550.1">
    <property type="nucleotide sequence ID" value="XM_014322075.1"/>
</dbReference>
<evidence type="ECO:0000313" key="2">
    <source>
        <dbReference type="Proteomes" id="UP000002748"/>
    </source>
</evidence>
<proteinExistence type="predicted"/>
<dbReference type="Proteomes" id="UP000002748">
    <property type="component" value="Unassembled WGS sequence"/>
</dbReference>
<accession>J6ETP7</accession>
<dbReference type="KEGG" id="tasa:A1Q1_05343"/>
<protein>
    <submittedName>
        <fullName evidence="1">Uncharacterized protein</fullName>
    </submittedName>
</protein>
<comment type="caution">
    <text evidence="1">The sequence shown here is derived from an EMBL/GenBank/DDBJ whole genome shotgun (WGS) entry which is preliminary data.</text>
</comment>
<name>J6ETP7_TRIAS</name>
<evidence type="ECO:0000313" key="1">
    <source>
        <dbReference type="EMBL" id="EJT46132.1"/>
    </source>
</evidence>
<reference evidence="1 2" key="1">
    <citation type="journal article" date="2012" name="Eukaryot. Cell">
        <title>Draft genome sequence of CBS 2479, the standard type strain of Trichosporon asahii.</title>
        <authorList>
            <person name="Yang R.Y."/>
            <person name="Li H.T."/>
            <person name="Zhu H."/>
            <person name="Zhou G.P."/>
            <person name="Wang M."/>
            <person name="Wang L."/>
        </authorList>
    </citation>
    <scope>NUCLEOTIDE SEQUENCE [LARGE SCALE GENOMIC DNA]</scope>
    <source>
        <strain evidence="2">ATCC 90039 / CBS 2479 / JCM 2466 / KCTC 7840 / NCYC 2677 / UAMH 7654</strain>
    </source>
</reference>
<sequence>MQRHWNKGNCALTDGPLVAVSGGKAEKYNKPVIPPYLAAPIYLKGSESAWNTLYFSADLCSPNQQGNPICEYLDAAVGVANYLSEHVTGASSTVCKAVNPDGKAQTEKCSDGI</sequence>
<dbReference type="VEuPathDB" id="FungiDB:A1Q1_05343"/>
<dbReference type="GeneID" id="25988855"/>
<organism evidence="1 2">
    <name type="scientific">Trichosporon asahii var. asahii (strain ATCC 90039 / CBS 2479 / JCM 2466 / KCTC 7840 / NBRC 103889/ NCYC 2677 / UAMH 7654)</name>
    <name type="common">Yeast</name>
    <dbReference type="NCBI Taxonomy" id="1186058"/>
    <lineage>
        <taxon>Eukaryota</taxon>
        <taxon>Fungi</taxon>
        <taxon>Dikarya</taxon>
        <taxon>Basidiomycota</taxon>
        <taxon>Agaricomycotina</taxon>
        <taxon>Tremellomycetes</taxon>
        <taxon>Trichosporonales</taxon>
        <taxon>Trichosporonaceae</taxon>
        <taxon>Trichosporon</taxon>
    </lineage>
</organism>
<gene>
    <name evidence="1" type="ORF">A1Q1_05343</name>
</gene>
<dbReference type="HOGENOM" id="CLU_2135286_0_0_1"/>
<dbReference type="AlphaFoldDB" id="J6ETP7"/>
<dbReference type="EMBL" id="ALBS01000304">
    <property type="protein sequence ID" value="EJT46132.1"/>
    <property type="molecule type" value="Genomic_DNA"/>
</dbReference>